<evidence type="ECO:0000313" key="2">
    <source>
        <dbReference type="Proteomes" id="UP000054516"/>
    </source>
</evidence>
<name>A0A1S8A641_ROSNE</name>
<protein>
    <submittedName>
        <fullName evidence="1">Uncharacterized protein</fullName>
    </submittedName>
</protein>
<keyword evidence="2" id="KW-1185">Reference proteome</keyword>
<accession>A0A1S8A641</accession>
<evidence type="ECO:0000313" key="1">
    <source>
        <dbReference type="EMBL" id="GAW25556.1"/>
    </source>
</evidence>
<dbReference type="EMBL" id="DF977454">
    <property type="protein sequence ID" value="GAW25556.1"/>
    <property type="molecule type" value="Genomic_DNA"/>
</dbReference>
<reference evidence="1" key="1">
    <citation type="submission" date="2016-03" db="EMBL/GenBank/DDBJ databases">
        <title>Draft genome sequence of Rosellinia necatrix.</title>
        <authorList>
            <person name="Kanematsu S."/>
        </authorList>
    </citation>
    <scope>NUCLEOTIDE SEQUENCE [LARGE SCALE GENOMIC DNA]</scope>
    <source>
        <strain evidence="1">W97</strain>
    </source>
</reference>
<gene>
    <name evidence="1" type="ORF">SAMD00023353_0900090</name>
</gene>
<proteinExistence type="predicted"/>
<dbReference type="Proteomes" id="UP000054516">
    <property type="component" value="Unassembled WGS sequence"/>
</dbReference>
<dbReference type="AlphaFoldDB" id="A0A1S8A641"/>
<organism evidence="1">
    <name type="scientific">Rosellinia necatrix</name>
    <name type="common">White root-rot fungus</name>
    <dbReference type="NCBI Taxonomy" id="77044"/>
    <lineage>
        <taxon>Eukaryota</taxon>
        <taxon>Fungi</taxon>
        <taxon>Dikarya</taxon>
        <taxon>Ascomycota</taxon>
        <taxon>Pezizomycotina</taxon>
        <taxon>Sordariomycetes</taxon>
        <taxon>Xylariomycetidae</taxon>
        <taxon>Xylariales</taxon>
        <taxon>Xylariaceae</taxon>
        <taxon>Rosellinia</taxon>
    </lineage>
</organism>
<sequence>MSSASGFRSITGSWDDLRLDAQKNTKCRIPSTFRPDQSGLSREYKTEAALHMAFYPGLGRFYFADPQTISEAELTGIYGY</sequence>